<sequence length="2104" mass="233397">MMRFCPNCETERPLHELFCEGTVQGRACDWDLAGELIHAPGWRPQPVVTREAVQADSTPTIDADAPRCGNGHPMQPGDLMCLECGAEPATAPPTAAIEDVPPADTGTATGDGETRIDGWCLLREISRTDDARERYLAQHDDGRQAILTLYRAGAEPDPAIYAVLRRLPREHVPEFIATGRWNDRAYEVAEELTGGTLAGLGVVVRDLDTVRHVVRELGHALHAFGEAGLRHRDLRPGTLLVRQREPLDLVISGFGSARLSEYDLDIVSPLEISRYMAPEAIAGGVAAASDWWSLGMILLEQATQGACFEGIHPNAWLIHVLAHGVLLPDDLDPQLALLLRGLLARDRHQRWQWPQVRGWLDGEPVDAPAAAQAEQDVESGATLALGTRRFHTPRLFALAAAEEQHWPQALDHLLRGALVTWAEQTGLPPKALAGLRQVARHETLEDDFRLMVALKLLNPDIPLIHRGRIVTPGWLLEHPLDGYALVTGPVPDLLESLGSENWLWRLKTRAGLVRERAGHNDITLDEPQLRIYLLSTSRALLAAQWQERQRLLPDSEHPGIRTLSDRRLLAEEDLIVLLAAALDQFRSLDALLDEAARLAKDADVPRFDADAARAQMQLDRPTLFRTVDERIAGFARCGLKRLDDWADQFRLERRMPLARALVLLAVPADNWRQPQKQQYVSQILDFFEKKVATTVLRGPLVRMQLGKTTARIDLHELDTDRRPAAALLDALLQRQARTIALDPAAFAANPLMEQRLHGLHRQSSLYKRDTGIDGLHLGFPFLLTRDARGNTRPRVAPLLLWPVKLQLEVGTRGQASLAFDSEREEVRLNPALEALVGLEALKAWRRIADELLGRSALKASDVMDAFGVLADARTRVLEALPPATTDVRPRHDQLACAAVLFHVTFLGQALGEDLRQLKTLAPAGTGLETALRLGTASPAQLPTPPPERERFFTAPSDPSQEAAVLQARQAPGLLVEGPPGTGKSQTIVNMVADAIGRQRSLLIVCQKHAALEVVHKRLVAEGLGSRVVMLNDVNRDREPVIRAVREQLETLFASEPTAAPWRHDRERVAARIEALEGELDRFHASLHEVDPRTALSYRQLLGELIALDAGTPPLEFPALRARLADLDIAGLTRLEEACAPLVRLWLPARYEGSPLSHLQPFPADAATLQSFEHALRKFEAAETARRAALQAHPAAFDLEDPAPHRDWLQGSARTLLALSEGQRTRLARWLPLFRDATAGGDSAGTRTLASLERIEHQLRKSAIADHAPQWSPALSALPAPALDRLVAHAGHVLRATSWFANFNPLQILRRRNVAAFLDRHGERTTDPARVTALLAAARLETQWRPLRSEFGVLRQLLGLSPPTADSGPTLATQVADTLDKLREAKALADAIAQAPRATPLEAAVRDGTLPALQALLSDTEAALTRQAARQHSRDSLQRLADWADADWVAQQRHAIDQGHDTHASLADIAQALPQLAAYQQFRVRATALGADDLAFLAQLREHEAVLDCVPTDRLEAEVRRLLNREARLGWKLRMERTQPALLLDPDEASAKVAALAQADAQMRQLNRQLLADGIDRELLGTRKQWEDVTRLTGRRSRRLREFLELGAGLGLMHLRPVWLMNPDVASRVLPLQASLFDTVIYDEASQMPVEYALPTLFRGRVAIVSGDEKQMPPTAFFSSRVESDEAELFDGETPDEDAEQEVHAQFEETWNRREIKDCPDLLQLARGVLPTTTLEIHYRSAYRELIGFSNAAFYGDRLNVPVRHPPAKVLAERPLELIRVDGLYQEQTNPQEADRVVDYVAQLWRDAGAPRPTLGVVTFNRKQADLIEERMELRAEEDEVFRKAFVEERDRSEAGEDMSVFVKNVENVQGDERDVIVFSSTFGRNGQGTFRRNFGVLGQTGGERRLNVAVTRARRKVAMITSMPITDVSDMLGTQRPPASPRDYLQGYLEYARAVSSGEFNGSRALLARLQTDRREARATRAAQGDGFTAAVAAYIESLGWTPMSANEGDTFGLDFAIEDPTTKLYAIGIECDSPRHPLLRQARAREIWRRDVLRRSVPHLHRVSSQGWHRDGDAEREALKRAIETALAGNATPTAPFNEADPA</sequence>
<dbReference type="GO" id="GO:0005524">
    <property type="term" value="F:ATP binding"/>
    <property type="evidence" value="ECO:0007669"/>
    <property type="project" value="InterPro"/>
</dbReference>
<dbReference type="InterPro" id="IPR049468">
    <property type="entry name" value="Restrct_endonuc-II-like_dom"/>
</dbReference>
<dbReference type="InterPro" id="IPR027417">
    <property type="entry name" value="P-loop_NTPase"/>
</dbReference>
<name>A0A4V6PLQ3_9GAMM</name>
<dbReference type="Pfam" id="PF13086">
    <property type="entry name" value="AAA_11"/>
    <property type="match status" value="1"/>
</dbReference>
<dbReference type="GO" id="GO:0004386">
    <property type="term" value="F:helicase activity"/>
    <property type="evidence" value="ECO:0007669"/>
    <property type="project" value="InterPro"/>
</dbReference>
<dbReference type="InterPro" id="IPR025103">
    <property type="entry name" value="DUF4011"/>
</dbReference>
<dbReference type="Pfam" id="PF13195">
    <property type="entry name" value="DUF4011"/>
    <property type="match status" value="1"/>
</dbReference>
<proteinExistence type="predicted"/>
<gene>
    <name evidence="2" type="ORF">E2F46_06670</name>
</gene>
<organism evidence="2 3">
    <name type="scientific">Luteimonas aestuarii</name>
    <dbReference type="NCBI Taxonomy" id="453837"/>
    <lineage>
        <taxon>Bacteria</taxon>
        <taxon>Pseudomonadati</taxon>
        <taxon>Pseudomonadota</taxon>
        <taxon>Gammaproteobacteria</taxon>
        <taxon>Lysobacterales</taxon>
        <taxon>Lysobacteraceae</taxon>
        <taxon>Luteimonas</taxon>
    </lineage>
</organism>
<dbReference type="SUPFAM" id="SSF52540">
    <property type="entry name" value="P-loop containing nucleoside triphosphate hydrolases"/>
    <property type="match status" value="1"/>
</dbReference>
<dbReference type="Pfam" id="PF18741">
    <property type="entry name" value="MTES_1575"/>
    <property type="match status" value="1"/>
</dbReference>
<dbReference type="Pfam" id="PF00069">
    <property type="entry name" value="Pkinase"/>
    <property type="match status" value="1"/>
</dbReference>
<dbReference type="SMART" id="SM00220">
    <property type="entry name" value="S_TKc"/>
    <property type="match status" value="1"/>
</dbReference>
<dbReference type="Proteomes" id="UP000294796">
    <property type="component" value="Unassembled WGS sequence"/>
</dbReference>
<dbReference type="PROSITE" id="PS50011">
    <property type="entry name" value="PROTEIN_KINASE_DOM"/>
    <property type="match status" value="1"/>
</dbReference>
<evidence type="ECO:0000259" key="1">
    <source>
        <dbReference type="PROSITE" id="PS50011"/>
    </source>
</evidence>
<dbReference type="InterPro" id="IPR041679">
    <property type="entry name" value="DNA2/NAM7-like_C"/>
</dbReference>
<dbReference type="Gene3D" id="3.40.50.300">
    <property type="entry name" value="P-loop containing nucleotide triphosphate hydrolases"/>
    <property type="match status" value="3"/>
</dbReference>
<accession>A0A4V6PLQ3</accession>
<dbReference type="EMBL" id="SMTF01000003">
    <property type="protein sequence ID" value="TDK26272.1"/>
    <property type="molecule type" value="Genomic_DNA"/>
</dbReference>
<dbReference type="InterPro" id="IPR041677">
    <property type="entry name" value="DNA2/NAM7_AAA_11"/>
</dbReference>
<dbReference type="Pfam" id="PF13087">
    <property type="entry name" value="AAA_12"/>
    <property type="match status" value="1"/>
</dbReference>
<dbReference type="Gene3D" id="1.10.510.10">
    <property type="entry name" value="Transferase(Phosphotransferase) domain 1"/>
    <property type="match status" value="1"/>
</dbReference>
<dbReference type="InterPro" id="IPR000719">
    <property type="entry name" value="Prot_kinase_dom"/>
</dbReference>
<dbReference type="InterPro" id="IPR047187">
    <property type="entry name" value="SF1_C_Upf1"/>
</dbReference>
<keyword evidence="3" id="KW-1185">Reference proteome</keyword>
<protein>
    <submittedName>
        <fullName evidence="2">DUF4011 domain-containing protein</fullName>
    </submittedName>
</protein>
<dbReference type="InterPro" id="IPR045055">
    <property type="entry name" value="DNA2/NAM7-like"/>
</dbReference>
<evidence type="ECO:0000313" key="2">
    <source>
        <dbReference type="EMBL" id="TDK26272.1"/>
    </source>
</evidence>
<dbReference type="InterPro" id="IPR011009">
    <property type="entry name" value="Kinase-like_dom_sf"/>
</dbReference>
<dbReference type="PANTHER" id="PTHR10887:SF495">
    <property type="entry name" value="HELICASE SENATAXIN ISOFORM X1-RELATED"/>
    <property type="match status" value="1"/>
</dbReference>
<comment type="caution">
    <text evidence="2">The sequence shown here is derived from an EMBL/GenBank/DDBJ whole genome shotgun (WGS) entry which is preliminary data.</text>
</comment>
<reference evidence="2 3" key="1">
    <citation type="submission" date="2019-03" db="EMBL/GenBank/DDBJ databases">
        <title>Luteimonas zhaokaii sp.nov., isolated from the rectal contents of Plateau pika in Yushu, Qinghai Province, China.</title>
        <authorList>
            <person name="Zhang G."/>
        </authorList>
    </citation>
    <scope>NUCLEOTIDE SEQUENCE [LARGE SCALE GENOMIC DNA]</scope>
    <source>
        <strain evidence="2 3">B9</strain>
    </source>
</reference>
<feature type="domain" description="Protein kinase" evidence="1">
    <location>
        <begin position="119"/>
        <end position="360"/>
    </location>
</feature>
<dbReference type="SUPFAM" id="SSF56112">
    <property type="entry name" value="Protein kinase-like (PK-like)"/>
    <property type="match status" value="1"/>
</dbReference>
<dbReference type="OrthoDB" id="9757917at2"/>
<dbReference type="GO" id="GO:0004672">
    <property type="term" value="F:protein kinase activity"/>
    <property type="evidence" value="ECO:0007669"/>
    <property type="project" value="InterPro"/>
</dbReference>
<dbReference type="PANTHER" id="PTHR10887">
    <property type="entry name" value="DNA2/NAM7 HELICASE FAMILY"/>
    <property type="match status" value="1"/>
</dbReference>
<evidence type="ECO:0000313" key="3">
    <source>
        <dbReference type="Proteomes" id="UP000294796"/>
    </source>
</evidence>
<dbReference type="CDD" id="cd18808">
    <property type="entry name" value="SF1_C_Upf1"/>
    <property type="match status" value="1"/>
</dbReference>